<dbReference type="OrthoDB" id="18786at2759"/>
<dbReference type="PANTHER" id="PTHR13228:SF3">
    <property type="entry name" value="CONSERVED OLIGOMERIC GOLGI COMPLEX SUBUNIT 5"/>
    <property type="match status" value="1"/>
</dbReference>
<reference evidence="3 4" key="1">
    <citation type="submission" date="2017-01" db="EMBL/GenBank/DDBJ databases">
        <authorList>
            <person name="Mah S.A."/>
            <person name="Swanson W.J."/>
            <person name="Moy G.W."/>
            <person name="Vacquier V.D."/>
        </authorList>
    </citation>
    <scope>NUCLEOTIDE SEQUENCE [LARGE SCALE GENOMIC DNA]</scope>
    <source>
        <strain evidence="3 4">GSMNP</strain>
    </source>
</reference>
<accession>A0A1R1XRW7</accession>
<organism evidence="3 4">
    <name type="scientific">Smittium culicis</name>
    <dbReference type="NCBI Taxonomy" id="133412"/>
    <lineage>
        <taxon>Eukaryota</taxon>
        <taxon>Fungi</taxon>
        <taxon>Fungi incertae sedis</taxon>
        <taxon>Zoopagomycota</taxon>
        <taxon>Kickxellomycotina</taxon>
        <taxon>Harpellomycetes</taxon>
        <taxon>Harpellales</taxon>
        <taxon>Legeriomycetaceae</taxon>
        <taxon>Smittium</taxon>
    </lineage>
</organism>
<dbReference type="AlphaFoldDB" id="A0A1R1XRW7"/>
<dbReference type="GO" id="GO:0006891">
    <property type="term" value="P:intra-Golgi vesicle-mediated transport"/>
    <property type="evidence" value="ECO:0007669"/>
    <property type="project" value="InterPro"/>
</dbReference>
<dbReference type="Proteomes" id="UP000187283">
    <property type="component" value="Unassembled WGS sequence"/>
</dbReference>
<dbReference type="STRING" id="133412.A0A1R1XRW7"/>
<dbReference type="Pfam" id="PF20649">
    <property type="entry name" value="COG5_C"/>
    <property type="match status" value="1"/>
</dbReference>
<evidence type="ECO:0000313" key="3">
    <source>
        <dbReference type="EMBL" id="OMJ17279.1"/>
    </source>
</evidence>
<dbReference type="GO" id="GO:0017119">
    <property type="term" value="C:Golgi transport complex"/>
    <property type="evidence" value="ECO:0007669"/>
    <property type="project" value="InterPro"/>
</dbReference>
<dbReference type="EMBL" id="LSSN01002093">
    <property type="protein sequence ID" value="OMJ17279.1"/>
    <property type="molecule type" value="Genomic_DNA"/>
</dbReference>
<evidence type="ECO:0000259" key="2">
    <source>
        <dbReference type="Pfam" id="PF20649"/>
    </source>
</evidence>
<dbReference type="InterPro" id="IPR048485">
    <property type="entry name" value="COG5_helical"/>
</dbReference>
<name>A0A1R1XRW7_9FUNG</name>
<evidence type="ECO:0000256" key="1">
    <source>
        <dbReference type="SAM" id="MobiDB-lite"/>
    </source>
</evidence>
<comment type="caution">
    <text evidence="3">The sequence shown here is derived from an EMBL/GenBank/DDBJ whole genome shotgun (WGS) entry which is preliminary data.</text>
</comment>
<evidence type="ECO:0000313" key="4">
    <source>
        <dbReference type="Proteomes" id="UP000187283"/>
    </source>
</evidence>
<keyword evidence="4" id="KW-1185">Reference proteome</keyword>
<dbReference type="PANTHER" id="PTHR13228">
    <property type="entry name" value="CONSERVED OLIGOMERIC GOLGI COMPLEX COMPONENT 5"/>
    <property type="match status" value="1"/>
</dbReference>
<proteinExistence type="predicted"/>
<gene>
    <name evidence="3" type="ORF">AYI70_g6084</name>
</gene>
<feature type="region of interest" description="Disordered" evidence="1">
    <location>
        <begin position="48"/>
        <end position="73"/>
    </location>
</feature>
<protein>
    <submittedName>
        <fullName evidence="3">Conserved oligomeric Golgi complex subunit 5</fullName>
    </submittedName>
</protein>
<feature type="domain" description="Conserved oligomeric Golgi complex subunit 5 helical" evidence="2">
    <location>
        <begin position="249"/>
        <end position="430"/>
    </location>
</feature>
<sequence length="1225" mass="138366">MISFDSLPASPEDFDPDFNDFLSSSFSGFDYITKNIPQLLPQLAQFSPENAHSHPESSAQPSKSSKNEHSPLNQHSALKIDQISPLNSSLLEPDFNSIKTHINLLSNKIEELYYQHISNNRIELLGHFTGLGRLEEIIETAKARSSDSKAEIQKLNLQISQPLSQMQTFLNRLINLRKTLDILKSISKVVLLVKRLLSHIPTSMLNVQDNSENVSSDKIAYKNETDTQYLTFSAIIIADIDKTCNLSDLLKINIISTLIVNFVDPRRSFILNEASNHIEIGLDSQRMLDLGVGLQIYFNLGLLKQKGPSLVKNIVSNSISLIYGKINFDTLEKIFNVSKSKNSSFSKSNSSSSDHSNEFVSEISDVLWNDIRIIINSCALQSSKVALLERVLSNKKFSSKDVYYDQVTASSDGYSFGGTIFQMQLTPSYSKLKVFFLLVSAFILNPNLTPLISFSTIEYPTVWTAFLSIYPRFYQLLSSSLRPSIGPQSDNLVFETILTSVQDEYLTVVKSRLFSTLAKCLSFNQPANQNKSTNYKQNKFNQPKSQSNNNTFSWNSSIGFSLYDYNKSEDSTFIDMDDYYNPNDKSQSVITLDLNLSISVLKSIEVELEMVSLFEPIFLKVSEISQKIVYHIVDITFFRLNTILNTGNIFAELIPSNSTSDDFYKFKPASSLTAVSNHINFLTSIVYHLAKIGLKDSSNKTKVQMTNMLGNNTKISENITSGHNSSLYTQQNTKLMQTKFYSIFQDTIESTLLSLKSTIYTIASSPSKLIISEMLKILGPKNSLEYLHYSSDSKAGPNNSSSNSDSLSKYFEDLSSLIKRCFSSLTDNFILTVKSPFITQPVINLLKTLFSTFVSVGCTITPITESINLQLVSFASSLEFECLQLFNSLTSRDSYILSLAILNTDTNQIEFDDLNNDLNQLVLDLLEYFDFDSSSNNKQRKSIRAKRPISIYKLNQIGKPYAAFRSFRQLVFNSNDEMIKPLVNCIKSQNPNSQTILIDSKLVFDETVKHFPILHDFSKYDLVNHLLSRSTTLLYKQINKPESKSSSPFSMDWLKKFTDSIFSTESFKISISTSLFGELGIFLPFIFDSEILENDHIYIDQLRINEDLNLRAKWVMYHSLLSLCYVDSELDMFDSKFYINLTEHLCDLIGTKKVGSKDISINFPVNYGDPSKLLSFTFPDEQKSVSASKNNIKSDSPFETHNSLGVEYLISIAICFFIGSGLKRA</sequence>
<dbReference type="InterPro" id="IPR019465">
    <property type="entry name" value="Cog5"/>
</dbReference>